<sequence>MALLLTSLTLPPASTTSEAITQCIYNERVCGCDTDDGVISLEKYRGKTFSAVDPYRSRMFHWSPCNDITMGAVTASCVLEVSPVETYDCGTHKSVRTSVRSGEVLFHMKGNCITRKLSVINCVCEPQKPDVFKFHMEGLPGVFVFGLNGDSCCPKADDATVS</sequence>
<evidence type="ECO:0000313" key="3">
    <source>
        <dbReference type="Proteomes" id="UP001283361"/>
    </source>
</evidence>
<evidence type="ECO:0000256" key="1">
    <source>
        <dbReference type="SAM" id="SignalP"/>
    </source>
</evidence>
<proteinExistence type="predicted"/>
<comment type="caution">
    <text evidence="2">The sequence shown here is derived from an EMBL/GenBank/DDBJ whole genome shotgun (WGS) entry which is preliminary data.</text>
</comment>
<feature type="chain" id="PRO_5041936592" evidence="1">
    <location>
        <begin position="16"/>
        <end position="162"/>
    </location>
</feature>
<dbReference type="EMBL" id="JAWDGP010001956">
    <property type="protein sequence ID" value="KAK3786537.1"/>
    <property type="molecule type" value="Genomic_DNA"/>
</dbReference>
<name>A0AAE1AGZ0_9GAST</name>
<organism evidence="2 3">
    <name type="scientific">Elysia crispata</name>
    <name type="common">lettuce slug</name>
    <dbReference type="NCBI Taxonomy" id="231223"/>
    <lineage>
        <taxon>Eukaryota</taxon>
        <taxon>Metazoa</taxon>
        <taxon>Spiralia</taxon>
        <taxon>Lophotrochozoa</taxon>
        <taxon>Mollusca</taxon>
        <taxon>Gastropoda</taxon>
        <taxon>Heterobranchia</taxon>
        <taxon>Euthyneura</taxon>
        <taxon>Panpulmonata</taxon>
        <taxon>Sacoglossa</taxon>
        <taxon>Placobranchoidea</taxon>
        <taxon>Plakobranchidae</taxon>
        <taxon>Elysia</taxon>
    </lineage>
</organism>
<keyword evidence="1" id="KW-0732">Signal</keyword>
<feature type="signal peptide" evidence="1">
    <location>
        <begin position="1"/>
        <end position="15"/>
    </location>
</feature>
<evidence type="ECO:0000313" key="2">
    <source>
        <dbReference type="EMBL" id="KAK3786537.1"/>
    </source>
</evidence>
<protein>
    <submittedName>
        <fullName evidence="2">Uncharacterized protein</fullName>
    </submittedName>
</protein>
<accession>A0AAE1AGZ0</accession>
<reference evidence="2" key="1">
    <citation type="journal article" date="2023" name="G3 (Bethesda)">
        <title>A reference genome for the long-term kleptoplast-retaining sea slug Elysia crispata morphotype clarki.</title>
        <authorList>
            <person name="Eastman K.E."/>
            <person name="Pendleton A.L."/>
            <person name="Shaikh M.A."/>
            <person name="Suttiyut T."/>
            <person name="Ogas R."/>
            <person name="Tomko P."/>
            <person name="Gavelis G."/>
            <person name="Widhalm J.R."/>
            <person name="Wisecaver J.H."/>
        </authorList>
    </citation>
    <scope>NUCLEOTIDE SEQUENCE</scope>
    <source>
        <strain evidence="2">ECLA1</strain>
    </source>
</reference>
<gene>
    <name evidence="2" type="ORF">RRG08_020918</name>
</gene>
<dbReference type="Proteomes" id="UP001283361">
    <property type="component" value="Unassembled WGS sequence"/>
</dbReference>
<dbReference type="AlphaFoldDB" id="A0AAE1AGZ0"/>
<keyword evidence="3" id="KW-1185">Reference proteome</keyword>